<accession>A0A916SA44</accession>
<dbReference type="RefSeq" id="WP_188386158.1">
    <property type="nucleotide sequence ID" value="NZ_BMEY01000028.1"/>
</dbReference>
<evidence type="ECO:0000313" key="2">
    <source>
        <dbReference type="EMBL" id="GGA91053.1"/>
    </source>
</evidence>
<evidence type="ECO:0000256" key="1">
    <source>
        <dbReference type="SAM" id="SignalP"/>
    </source>
</evidence>
<keyword evidence="1" id="KW-0732">Signal</keyword>
<protein>
    <recommendedName>
        <fullName evidence="4">Phr family secreted Rap phosphatase inhibitor</fullName>
    </recommendedName>
</protein>
<evidence type="ECO:0000313" key="3">
    <source>
        <dbReference type="Proteomes" id="UP000613512"/>
    </source>
</evidence>
<dbReference type="Proteomes" id="UP000613512">
    <property type="component" value="Unassembled WGS sequence"/>
</dbReference>
<dbReference type="AlphaFoldDB" id="A0A916SA44"/>
<keyword evidence="3" id="KW-1185">Reference proteome</keyword>
<name>A0A916SA44_9BACI</name>
<organism evidence="2 3">
    <name type="scientific">Ornithinibacillus halotolerans</name>
    <dbReference type="NCBI Taxonomy" id="1274357"/>
    <lineage>
        <taxon>Bacteria</taxon>
        <taxon>Bacillati</taxon>
        <taxon>Bacillota</taxon>
        <taxon>Bacilli</taxon>
        <taxon>Bacillales</taxon>
        <taxon>Bacillaceae</taxon>
        <taxon>Ornithinibacillus</taxon>
    </lineage>
</organism>
<proteinExistence type="predicted"/>
<reference evidence="2" key="2">
    <citation type="submission" date="2020-09" db="EMBL/GenBank/DDBJ databases">
        <authorList>
            <person name="Sun Q."/>
            <person name="Zhou Y."/>
        </authorList>
    </citation>
    <scope>NUCLEOTIDE SEQUENCE</scope>
    <source>
        <strain evidence="2">CGMCC 1.12408</strain>
    </source>
</reference>
<comment type="caution">
    <text evidence="2">The sequence shown here is derived from an EMBL/GenBank/DDBJ whole genome shotgun (WGS) entry which is preliminary data.</text>
</comment>
<reference evidence="2" key="1">
    <citation type="journal article" date="2014" name="Int. J. Syst. Evol. Microbiol.">
        <title>Complete genome sequence of Corynebacterium casei LMG S-19264T (=DSM 44701T), isolated from a smear-ripened cheese.</title>
        <authorList>
            <consortium name="US DOE Joint Genome Institute (JGI-PGF)"/>
            <person name="Walter F."/>
            <person name="Albersmeier A."/>
            <person name="Kalinowski J."/>
            <person name="Ruckert C."/>
        </authorList>
    </citation>
    <scope>NUCLEOTIDE SEQUENCE</scope>
    <source>
        <strain evidence="2">CGMCC 1.12408</strain>
    </source>
</reference>
<feature type="signal peptide" evidence="1">
    <location>
        <begin position="1"/>
        <end position="23"/>
    </location>
</feature>
<feature type="chain" id="PRO_5037366707" description="Phr family secreted Rap phosphatase inhibitor" evidence="1">
    <location>
        <begin position="24"/>
        <end position="47"/>
    </location>
</feature>
<gene>
    <name evidence="2" type="ORF">GCM10008025_36970</name>
</gene>
<dbReference type="EMBL" id="BMEY01000028">
    <property type="protein sequence ID" value="GGA91053.1"/>
    <property type="molecule type" value="Genomic_DNA"/>
</dbReference>
<evidence type="ECO:0008006" key="4">
    <source>
        <dbReference type="Google" id="ProtNLM"/>
    </source>
</evidence>
<sequence>MKKFVRMLLFILALSFITSPANYALSINDGMVSPNNEHETEPGPYPE</sequence>